<evidence type="ECO:0000256" key="1">
    <source>
        <dbReference type="ARBA" id="ARBA00000085"/>
    </source>
</evidence>
<dbReference type="SUPFAM" id="SSF55890">
    <property type="entry name" value="Sporulation response regulatory protein Spo0B"/>
    <property type="match status" value="1"/>
</dbReference>
<name>A0ABU0TXR0_MICTR</name>
<evidence type="ECO:0000256" key="4">
    <source>
        <dbReference type="ARBA" id="ARBA00022475"/>
    </source>
</evidence>
<dbReference type="InterPro" id="IPR036890">
    <property type="entry name" value="HATPase_C_sf"/>
</dbReference>
<evidence type="ECO:0000256" key="11">
    <source>
        <dbReference type="ARBA" id="ARBA00022989"/>
    </source>
</evidence>
<dbReference type="GO" id="GO:0004673">
    <property type="term" value="F:protein histidine kinase activity"/>
    <property type="evidence" value="ECO:0007669"/>
    <property type="project" value="UniProtKB-EC"/>
</dbReference>
<evidence type="ECO:0000256" key="2">
    <source>
        <dbReference type="ARBA" id="ARBA00004651"/>
    </source>
</evidence>
<dbReference type="Gene3D" id="3.30.565.10">
    <property type="entry name" value="Histidine kinase-like ATPase, C-terminal domain"/>
    <property type="match status" value="1"/>
</dbReference>
<dbReference type="Proteomes" id="UP001226691">
    <property type="component" value="Unassembled WGS sequence"/>
</dbReference>
<gene>
    <name evidence="16" type="ORF">QE412_003025</name>
</gene>
<organism evidence="16 17">
    <name type="scientific">Microbacterium trichothecenolyticum</name>
    <name type="common">Aureobacterium trichothecenolyticum</name>
    <dbReference type="NCBI Taxonomy" id="69370"/>
    <lineage>
        <taxon>Bacteria</taxon>
        <taxon>Bacillati</taxon>
        <taxon>Actinomycetota</taxon>
        <taxon>Actinomycetes</taxon>
        <taxon>Micrococcales</taxon>
        <taxon>Microbacteriaceae</taxon>
        <taxon>Microbacterium</taxon>
    </lineage>
</organism>
<evidence type="ECO:0000256" key="6">
    <source>
        <dbReference type="ARBA" id="ARBA00022679"/>
    </source>
</evidence>
<dbReference type="InterPro" id="IPR004358">
    <property type="entry name" value="Sig_transdc_His_kin-like_C"/>
</dbReference>
<keyword evidence="8" id="KW-0547">Nucleotide-binding</keyword>
<evidence type="ECO:0000259" key="15">
    <source>
        <dbReference type="PROSITE" id="PS50109"/>
    </source>
</evidence>
<evidence type="ECO:0000256" key="9">
    <source>
        <dbReference type="ARBA" id="ARBA00022777"/>
    </source>
</evidence>
<keyword evidence="11 14" id="KW-1133">Transmembrane helix</keyword>
<feature type="domain" description="Histidine kinase" evidence="15">
    <location>
        <begin position="308"/>
        <end position="407"/>
    </location>
</feature>
<dbReference type="EC" id="2.7.13.3" evidence="3"/>
<dbReference type="InterPro" id="IPR016120">
    <property type="entry name" value="Sig_transdc_His_kin_SpoOB"/>
</dbReference>
<dbReference type="InterPro" id="IPR050980">
    <property type="entry name" value="2C_sensor_his_kinase"/>
</dbReference>
<evidence type="ECO:0000313" key="16">
    <source>
        <dbReference type="EMBL" id="MDQ1124452.1"/>
    </source>
</evidence>
<dbReference type="PROSITE" id="PS50109">
    <property type="entry name" value="HIS_KIN"/>
    <property type="match status" value="1"/>
</dbReference>
<evidence type="ECO:0000313" key="17">
    <source>
        <dbReference type="Proteomes" id="UP001226691"/>
    </source>
</evidence>
<proteinExistence type="predicted"/>
<dbReference type="SUPFAM" id="SSF103190">
    <property type="entry name" value="Sensory domain-like"/>
    <property type="match status" value="1"/>
</dbReference>
<keyword evidence="5" id="KW-0597">Phosphoprotein</keyword>
<dbReference type="InterPro" id="IPR005467">
    <property type="entry name" value="His_kinase_dom"/>
</dbReference>
<evidence type="ECO:0000256" key="5">
    <source>
        <dbReference type="ARBA" id="ARBA00022553"/>
    </source>
</evidence>
<comment type="subcellular location">
    <subcellularLocation>
        <location evidence="2">Cell membrane</location>
        <topology evidence="2">Multi-pass membrane protein</topology>
    </subcellularLocation>
</comment>
<evidence type="ECO:0000256" key="7">
    <source>
        <dbReference type="ARBA" id="ARBA00022692"/>
    </source>
</evidence>
<keyword evidence="10" id="KW-0067">ATP-binding</keyword>
<sequence length="410" mass="42255">MSTVRSERAPVRVRLAVLLALQCTVVLVCVLATTLVAMSVQERSIRAATEERVLDVAASLVELDQVRGAVLLDTAAATAELQPLADVVAAASGVDYVVVTDARGIRLTHPNPAERGRSVSTDATAVLAGETFLGTETGTIGPSLRAKVPVRSEDGDVVGTASVGVLESEISRSFDEAVGGMLPWVAGSIVLGVVLSGLLTAALRRRVRRLEADARELETQRRISGALRDQTHEFHTRLHVIRGLVAEGETGDALTYIGGLAPVASGLAIDDPALRALLDGLVSELPGLRVDPASLAPRGSVDDEVLTVVGNLVRNAAEAAGPAGRIDLLVLAGAERLTIDIADDGPGVAPADVTRIFDRGVSSKAASGRGVGLDLVRRIAGARGGSITVGRSASGGARFTVELPTAGVRA</sequence>
<dbReference type="SMART" id="SM00387">
    <property type="entry name" value="HATPase_c"/>
    <property type="match status" value="1"/>
</dbReference>
<keyword evidence="9 16" id="KW-0418">Kinase</keyword>
<dbReference type="Gene3D" id="3.30.450.20">
    <property type="entry name" value="PAS domain"/>
    <property type="match status" value="1"/>
</dbReference>
<dbReference type="Pfam" id="PF17203">
    <property type="entry name" value="sCache_3_2"/>
    <property type="match status" value="1"/>
</dbReference>
<keyword evidence="12" id="KW-0902">Two-component regulatory system</keyword>
<dbReference type="EMBL" id="JAUTBF010000001">
    <property type="protein sequence ID" value="MDQ1124452.1"/>
    <property type="molecule type" value="Genomic_DNA"/>
</dbReference>
<evidence type="ECO:0000256" key="13">
    <source>
        <dbReference type="ARBA" id="ARBA00023136"/>
    </source>
</evidence>
<keyword evidence="4" id="KW-1003">Cell membrane</keyword>
<accession>A0ABU0TXR0</accession>
<dbReference type="PANTHER" id="PTHR44936">
    <property type="entry name" value="SENSOR PROTEIN CREC"/>
    <property type="match status" value="1"/>
</dbReference>
<keyword evidence="7 14" id="KW-0812">Transmembrane</keyword>
<evidence type="ECO:0000256" key="10">
    <source>
        <dbReference type="ARBA" id="ARBA00022840"/>
    </source>
</evidence>
<dbReference type="SUPFAM" id="SSF55874">
    <property type="entry name" value="ATPase domain of HSP90 chaperone/DNA topoisomerase II/histidine kinase"/>
    <property type="match status" value="1"/>
</dbReference>
<evidence type="ECO:0000256" key="12">
    <source>
        <dbReference type="ARBA" id="ARBA00023012"/>
    </source>
</evidence>
<dbReference type="PRINTS" id="PR00344">
    <property type="entry name" value="BCTRLSENSOR"/>
</dbReference>
<dbReference type="Pfam" id="PF02518">
    <property type="entry name" value="HATPase_c"/>
    <property type="match status" value="1"/>
</dbReference>
<dbReference type="RefSeq" id="WP_307485644.1">
    <property type="nucleotide sequence ID" value="NZ_JAUTBF010000001.1"/>
</dbReference>
<evidence type="ECO:0000256" key="3">
    <source>
        <dbReference type="ARBA" id="ARBA00012438"/>
    </source>
</evidence>
<dbReference type="PANTHER" id="PTHR44936:SF9">
    <property type="entry name" value="SENSOR PROTEIN CREC"/>
    <property type="match status" value="1"/>
</dbReference>
<evidence type="ECO:0000256" key="8">
    <source>
        <dbReference type="ARBA" id="ARBA00022741"/>
    </source>
</evidence>
<dbReference type="InterPro" id="IPR029151">
    <property type="entry name" value="Sensor-like_sf"/>
</dbReference>
<dbReference type="InterPro" id="IPR033463">
    <property type="entry name" value="sCache_3"/>
</dbReference>
<comment type="caution">
    <text evidence="16">The sequence shown here is derived from an EMBL/GenBank/DDBJ whole genome shotgun (WGS) entry which is preliminary data.</text>
</comment>
<keyword evidence="6 16" id="KW-0808">Transferase</keyword>
<feature type="transmembrane region" description="Helical" evidence="14">
    <location>
        <begin position="181"/>
        <end position="203"/>
    </location>
</feature>
<protein>
    <recommendedName>
        <fullName evidence="3">histidine kinase</fullName>
        <ecNumber evidence="3">2.7.13.3</ecNumber>
    </recommendedName>
</protein>
<comment type="catalytic activity">
    <reaction evidence="1">
        <text>ATP + protein L-histidine = ADP + protein N-phospho-L-histidine.</text>
        <dbReference type="EC" id="2.7.13.3"/>
    </reaction>
</comment>
<evidence type="ECO:0000256" key="14">
    <source>
        <dbReference type="SAM" id="Phobius"/>
    </source>
</evidence>
<reference evidence="16 17" key="1">
    <citation type="submission" date="2023-07" db="EMBL/GenBank/DDBJ databases">
        <title>Functional and genomic diversity of the sorghum phyllosphere microbiome.</title>
        <authorList>
            <person name="Shade A."/>
        </authorList>
    </citation>
    <scope>NUCLEOTIDE SEQUENCE [LARGE SCALE GENOMIC DNA]</scope>
    <source>
        <strain evidence="16 17">SORGH_AS_1207</strain>
    </source>
</reference>
<dbReference type="InterPro" id="IPR003594">
    <property type="entry name" value="HATPase_dom"/>
</dbReference>
<keyword evidence="13 14" id="KW-0472">Membrane</keyword>
<keyword evidence="17" id="KW-1185">Reference proteome</keyword>